<keyword evidence="2" id="KW-1133">Transmembrane helix</keyword>
<sequence length="727" mass="81257">MTVRMEPTDEKRDAETASGNDGATPVASSTSQVAVWSVTPLSVVHAEKEEREAKPKIPNHAARSTPTAVSPLSLSVTAPMPTTSPALNVPDREREPVMVAIMSAVALVMTVVAITMIWLTSARLSFPKPKNATEDTFCCPVEAAQLRAVIDVDVSPCRDFFAYVCKRAIQDDAVQVGVAMDTLEEIASNIIKGTANLSSPAPRALHRYFTSCLSEVWQKDLRQKQVTSFIVGIANAPSRRMTPVDLLRFALNIHIRYQLEFFFGLEFGNASVEFEWTFLRAITFQYYCDYNCFDAALAGVNAHLETNYTYQDIKRWQQFLPRASSAASPGDITKEELLQAFAGMNASAFEAVMKEFYPDFYIGYNVFTEAKRPLLEEIRILWNVSYQPRSLCYMLISVAIGAMKKIQGMTTIDSPTSQIWQICRSHAARFTELWRLTYVDSLTNPAKDFRMRSLFQETREALLRYGPLRRLMEVGGDTANFEAFVRSTSLELPGDLQLSGVRVPVLQPHGFVDNYFRGLGFDFDVRLETWKLAGQYVRLDIEFDLWHRMGIVNGDLYVSPIAYGYLSSVNASRALLADAPVIVVRMAAQLWKRVVQHRGWSSRTLAAIEYHRECMLKTFRVPGKVAAELLDTSVALQIAASVAAGATSVSTDGSLGGAVDDWSTVKVLWSLSLGSKARFFYARYAYFACSGDEYSWNYVNEPLRHSEDFTAAFRCPPFQEATNISAC</sequence>
<dbReference type="GO" id="GO:0005886">
    <property type="term" value="C:plasma membrane"/>
    <property type="evidence" value="ECO:0007669"/>
    <property type="project" value="TreeGrafter"/>
</dbReference>
<dbReference type="EMBL" id="JABSTU010000009">
    <property type="protein sequence ID" value="KAH8021856.1"/>
    <property type="molecule type" value="Genomic_DNA"/>
</dbReference>
<gene>
    <name evidence="3" type="ORF">HPB51_018705</name>
</gene>
<dbReference type="Gene3D" id="1.10.1380.10">
    <property type="entry name" value="Neutral endopeptidase , domain2"/>
    <property type="match status" value="1"/>
</dbReference>
<dbReference type="InterPro" id="IPR000718">
    <property type="entry name" value="Peptidase_M13"/>
</dbReference>
<dbReference type="AlphaFoldDB" id="A0A9J6DIW0"/>
<feature type="transmembrane region" description="Helical" evidence="2">
    <location>
        <begin position="97"/>
        <end position="119"/>
    </location>
</feature>
<feature type="compositionally biased region" description="Polar residues" evidence="1">
    <location>
        <begin position="17"/>
        <end position="33"/>
    </location>
</feature>
<dbReference type="PANTHER" id="PTHR11733">
    <property type="entry name" value="ZINC METALLOPROTEASE FAMILY M13 NEPRILYSIN-RELATED"/>
    <property type="match status" value="1"/>
</dbReference>
<accession>A0A9J6DIW0</accession>
<keyword evidence="4" id="KW-1185">Reference proteome</keyword>
<evidence type="ECO:0000313" key="4">
    <source>
        <dbReference type="Proteomes" id="UP000821866"/>
    </source>
</evidence>
<evidence type="ECO:0000313" key="3">
    <source>
        <dbReference type="EMBL" id="KAH8021856.1"/>
    </source>
</evidence>
<dbReference type="SUPFAM" id="SSF55486">
    <property type="entry name" value="Metalloproteases ('zincins'), catalytic domain"/>
    <property type="match status" value="1"/>
</dbReference>
<feature type="compositionally biased region" description="Basic and acidic residues" evidence="1">
    <location>
        <begin position="1"/>
        <end position="15"/>
    </location>
</feature>
<evidence type="ECO:0000256" key="1">
    <source>
        <dbReference type="SAM" id="MobiDB-lite"/>
    </source>
</evidence>
<reference evidence="3" key="1">
    <citation type="journal article" date="2020" name="Cell">
        <title>Large-Scale Comparative Analyses of Tick Genomes Elucidate Their Genetic Diversity and Vector Capacities.</title>
        <authorList>
            <consortium name="Tick Genome and Microbiome Consortium (TIGMIC)"/>
            <person name="Jia N."/>
            <person name="Wang J."/>
            <person name="Shi W."/>
            <person name="Du L."/>
            <person name="Sun Y."/>
            <person name="Zhan W."/>
            <person name="Jiang J.F."/>
            <person name="Wang Q."/>
            <person name="Zhang B."/>
            <person name="Ji P."/>
            <person name="Bell-Sakyi L."/>
            <person name="Cui X.M."/>
            <person name="Yuan T.T."/>
            <person name="Jiang B.G."/>
            <person name="Yang W.F."/>
            <person name="Lam T.T."/>
            <person name="Chang Q.C."/>
            <person name="Ding S.J."/>
            <person name="Wang X.J."/>
            <person name="Zhu J.G."/>
            <person name="Ruan X.D."/>
            <person name="Zhao L."/>
            <person name="Wei J.T."/>
            <person name="Ye R.Z."/>
            <person name="Que T.C."/>
            <person name="Du C.H."/>
            <person name="Zhou Y.H."/>
            <person name="Cheng J.X."/>
            <person name="Dai P.F."/>
            <person name="Guo W.B."/>
            <person name="Han X.H."/>
            <person name="Huang E.J."/>
            <person name="Li L.F."/>
            <person name="Wei W."/>
            <person name="Gao Y.C."/>
            <person name="Liu J.Z."/>
            <person name="Shao H.Z."/>
            <person name="Wang X."/>
            <person name="Wang C.C."/>
            <person name="Yang T.C."/>
            <person name="Huo Q.B."/>
            <person name="Li W."/>
            <person name="Chen H.Y."/>
            <person name="Chen S.E."/>
            <person name="Zhou L.G."/>
            <person name="Ni X.B."/>
            <person name="Tian J.H."/>
            <person name="Sheng Y."/>
            <person name="Liu T."/>
            <person name="Pan Y.S."/>
            <person name="Xia L.Y."/>
            <person name="Li J."/>
            <person name="Zhao F."/>
            <person name="Cao W.C."/>
        </authorList>
    </citation>
    <scope>NUCLEOTIDE SEQUENCE</scope>
    <source>
        <strain evidence="3">Rmic-2018</strain>
    </source>
</reference>
<reference evidence="3" key="2">
    <citation type="submission" date="2021-09" db="EMBL/GenBank/DDBJ databases">
        <authorList>
            <person name="Jia N."/>
            <person name="Wang J."/>
            <person name="Shi W."/>
            <person name="Du L."/>
            <person name="Sun Y."/>
            <person name="Zhan W."/>
            <person name="Jiang J."/>
            <person name="Wang Q."/>
            <person name="Zhang B."/>
            <person name="Ji P."/>
            <person name="Sakyi L.B."/>
            <person name="Cui X."/>
            <person name="Yuan T."/>
            <person name="Jiang B."/>
            <person name="Yang W."/>
            <person name="Lam T.T.-Y."/>
            <person name="Chang Q."/>
            <person name="Ding S."/>
            <person name="Wang X."/>
            <person name="Zhu J."/>
            <person name="Ruan X."/>
            <person name="Zhao L."/>
            <person name="Wei J."/>
            <person name="Que T."/>
            <person name="Du C."/>
            <person name="Cheng J."/>
            <person name="Dai P."/>
            <person name="Han X."/>
            <person name="Huang E."/>
            <person name="Gao Y."/>
            <person name="Liu J."/>
            <person name="Shao H."/>
            <person name="Ye R."/>
            <person name="Li L."/>
            <person name="Wei W."/>
            <person name="Wang X."/>
            <person name="Wang C."/>
            <person name="Huo Q."/>
            <person name="Li W."/>
            <person name="Guo W."/>
            <person name="Chen H."/>
            <person name="Chen S."/>
            <person name="Zhou L."/>
            <person name="Zhou L."/>
            <person name="Ni X."/>
            <person name="Tian J."/>
            <person name="Zhou Y."/>
            <person name="Sheng Y."/>
            <person name="Liu T."/>
            <person name="Pan Y."/>
            <person name="Xia L."/>
            <person name="Li J."/>
            <person name="Zhao F."/>
            <person name="Cao W."/>
        </authorList>
    </citation>
    <scope>NUCLEOTIDE SEQUENCE</scope>
    <source>
        <strain evidence="3">Rmic-2018</strain>
        <tissue evidence="3">Larvae</tissue>
    </source>
</reference>
<dbReference type="InterPro" id="IPR042089">
    <property type="entry name" value="Peptidase_M13_dom_2"/>
</dbReference>
<dbReference type="GO" id="GO:0004222">
    <property type="term" value="F:metalloendopeptidase activity"/>
    <property type="evidence" value="ECO:0007669"/>
    <property type="project" value="InterPro"/>
</dbReference>
<name>A0A9J6DIW0_RHIMP</name>
<feature type="region of interest" description="Disordered" evidence="1">
    <location>
        <begin position="47"/>
        <end position="76"/>
    </location>
</feature>
<keyword evidence="2" id="KW-0472">Membrane</keyword>
<feature type="region of interest" description="Disordered" evidence="1">
    <location>
        <begin position="1"/>
        <end position="33"/>
    </location>
</feature>
<evidence type="ECO:0000256" key="2">
    <source>
        <dbReference type="SAM" id="Phobius"/>
    </source>
</evidence>
<dbReference type="InterPro" id="IPR024079">
    <property type="entry name" value="MetalloPept_cat_dom_sf"/>
</dbReference>
<dbReference type="PANTHER" id="PTHR11733:SF241">
    <property type="entry name" value="GH26575P-RELATED"/>
    <property type="match status" value="1"/>
</dbReference>
<keyword evidence="2" id="KW-0812">Transmembrane</keyword>
<dbReference type="Gene3D" id="3.40.390.10">
    <property type="entry name" value="Collagenase (Catalytic Domain)"/>
    <property type="match status" value="1"/>
</dbReference>
<dbReference type="PROSITE" id="PS51885">
    <property type="entry name" value="NEPRILYSIN"/>
    <property type="match status" value="1"/>
</dbReference>
<protein>
    <submittedName>
        <fullName evidence="3">Uncharacterized protein</fullName>
    </submittedName>
</protein>
<proteinExistence type="predicted"/>
<organism evidence="3 4">
    <name type="scientific">Rhipicephalus microplus</name>
    <name type="common">Cattle tick</name>
    <name type="synonym">Boophilus microplus</name>
    <dbReference type="NCBI Taxonomy" id="6941"/>
    <lineage>
        <taxon>Eukaryota</taxon>
        <taxon>Metazoa</taxon>
        <taxon>Ecdysozoa</taxon>
        <taxon>Arthropoda</taxon>
        <taxon>Chelicerata</taxon>
        <taxon>Arachnida</taxon>
        <taxon>Acari</taxon>
        <taxon>Parasitiformes</taxon>
        <taxon>Ixodida</taxon>
        <taxon>Ixodoidea</taxon>
        <taxon>Ixodidae</taxon>
        <taxon>Rhipicephalinae</taxon>
        <taxon>Rhipicephalus</taxon>
        <taxon>Boophilus</taxon>
    </lineage>
</organism>
<feature type="compositionally biased region" description="Polar residues" evidence="1">
    <location>
        <begin position="62"/>
        <end position="76"/>
    </location>
</feature>
<dbReference type="GO" id="GO:0016485">
    <property type="term" value="P:protein processing"/>
    <property type="evidence" value="ECO:0007669"/>
    <property type="project" value="TreeGrafter"/>
</dbReference>
<dbReference type="Proteomes" id="UP000821866">
    <property type="component" value="Chromosome 7"/>
</dbReference>
<comment type="caution">
    <text evidence="3">The sequence shown here is derived from an EMBL/GenBank/DDBJ whole genome shotgun (WGS) entry which is preliminary data.</text>
</comment>